<keyword evidence="2 5" id="KW-0378">Hydrolase</keyword>
<evidence type="ECO:0000259" key="4">
    <source>
        <dbReference type="SMART" id="SM00796"/>
    </source>
</evidence>
<evidence type="ECO:0000313" key="5">
    <source>
        <dbReference type="EMBL" id="PKZ42078.1"/>
    </source>
</evidence>
<sequence length="212" mass="22218">MRLLDSGTRALLLDLDGLDDARTWHTALTRAVGAGELTGVADVVPAASTVLVVAATPADVPGLRAGIEQLAERGVDAAATAADDAPVVTVPVVYDGEDLAEAAAALGIEPAELVRRHTSEEWTVAFAGFAPGFGYCVGREFAWDTPRRSEPRTRVPAGSVALAGEFTAVYPQDSPGGWQLIGRTDAVLFDPDATPPAPMRAGVRIRFEEVTR</sequence>
<dbReference type="Gene3D" id="3.30.1360.40">
    <property type="match status" value="1"/>
</dbReference>
<dbReference type="PANTHER" id="PTHR34698">
    <property type="entry name" value="5-OXOPROLINASE SUBUNIT B"/>
    <property type="match status" value="1"/>
</dbReference>
<keyword evidence="1" id="KW-0547">Nucleotide-binding</keyword>
<comment type="caution">
    <text evidence="5">The sequence shown here is derived from an EMBL/GenBank/DDBJ whole genome shotgun (WGS) entry which is preliminary data.</text>
</comment>
<evidence type="ECO:0000256" key="3">
    <source>
        <dbReference type="ARBA" id="ARBA00022840"/>
    </source>
</evidence>
<name>A0A2I1PBS3_9MICO</name>
<dbReference type="SMART" id="SM00796">
    <property type="entry name" value="AHS1"/>
    <property type="match status" value="1"/>
</dbReference>
<dbReference type="GO" id="GO:0005524">
    <property type="term" value="F:ATP binding"/>
    <property type="evidence" value="ECO:0007669"/>
    <property type="project" value="UniProtKB-KW"/>
</dbReference>
<dbReference type="InterPro" id="IPR010016">
    <property type="entry name" value="PxpB"/>
</dbReference>
<dbReference type="PANTHER" id="PTHR34698:SF2">
    <property type="entry name" value="5-OXOPROLINASE SUBUNIT B"/>
    <property type="match status" value="1"/>
</dbReference>
<keyword evidence="6" id="KW-1185">Reference proteome</keyword>
<proteinExistence type="predicted"/>
<keyword evidence="3" id="KW-0067">ATP-binding</keyword>
<organism evidence="5 6">
    <name type="scientific">Kytococcus schroeteri</name>
    <dbReference type="NCBI Taxonomy" id="138300"/>
    <lineage>
        <taxon>Bacteria</taxon>
        <taxon>Bacillati</taxon>
        <taxon>Actinomycetota</taxon>
        <taxon>Actinomycetes</taxon>
        <taxon>Micrococcales</taxon>
        <taxon>Kytococcaceae</taxon>
        <taxon>Kytococcus</taxon>
    </lineage>
</organism>
<dbReference type="InterPro" id="IPR029000">
    <property type="entry name" value="Cyclophilin-like_dom_sf"/>
</dbReference>
<dbReference type="InterPro" id="IPR003833">
    <property type="entry name" value="CT_C_D"/>
</dbReference>
<dbReference type="OrthoDB" id="9768696at2"/>
<dbReference type="GO" id="GO:0016787">
    <property type="term" value="F:hydrolase activity"/>
    <property type="evidence" value="ECO:0007669"/>
    <property type="project" value="UniProtKB-KW"/>
</dbReference>
<dbReference type="SUPFAM" id="SSF50891">
    <property type="entry name" value="Cyclophilin-like"/>
    <property type="match status" value="1"/>
</dbReference>
<dbReference type="Gene3D" id="2.40.100.10">
    <property type="entry name" value="Cyclophilin-like"/>
    <property type="match status" value="1"/>
</dbReference>
<gene>
    <name evidence="5" type="ORF">CYJ76_04320</name>
</gene>
<reference evidence="5 6" key="1">
    <citation type="submission" date="2017-12" db="EMBL/GenBank/DDBJ databases">
        <title>Phylogenetic diversity of female urinary microbiome.</title>
        <authorList>
            <person name="Thomas-White K."/>
            <person name="Wolfe A.J."/>
        </authorList>
    </citation>
    <scope>NUCLEOTIDE SEQUENCE [LARGE SCALE GENOMIC DNA]</scope>
    <source>
        <strain evidence="5 6">UMB1298</strain>
    </source>
</reference>
<dbReference type="AlphaFoldDB" id="A0A2I1PBS3"/>
<evidence type="ECO:0000256" key="2">
    <source>
        <dbReference type="ARBA" id="ARBA00022801"/>
    </source>
</evidence>
<dbReference type="EMBL" id="PKIZ01000006">
    <property type="protein sequence ID" value="PKZ42078.1"/>
    <property type="molecule type" value="Genomic_DNA"/>
</dbReference>
<dbReference type="Pfam" id="PF02682">
    <property type="entry name" value="CT_C_D"/>
    <property type="match status" value="1"/>
</dbReference>
<evidence type="ECO:0000256" key="1">
    <source>
        <dbReference type="ARBA" id="ARBA00022741"/>
    </source>
</evidence>
<feature type="domain" description="Carboxyltransferase" evidence="4">
    <location>
        <begin position="1"/>
        <end position="199"/>
    </location>
</feature>
<dbReference type="RefSeq" id="WP_070704825.1">
    <property type="nucleotide sequence ID" value="NZ_PKIZ01000006.1"/>
</dbReference>
<accession>A0A2I1PBS3</accession>
<evidence type="ECO:0000313" key="6">
    <source>
        <dbReference type="Proteomes" id="UP000234206"/>
    </source>
</evidence>
<dbReference type="Proteomes" id="UP000234206">
    <property type="component" value="Unassembled WGS sequence"/>
</dbReference>
<protein>
    <submittedName>
        <fullName evidence="5">Allophanate hydrolase subunit 1</fullName>
    </submittedName>
</protein>